<evidence type="ECO:0000313" key="4">
    <source>
        <dbReference type="EMBL" id="MYN02107.1"/>
    </source>
</evidence>
<proteinExistence type="predicted"/>
<dbReference type="PANTHER" id="PTHR43420:SF3">
    <property type="entry name" value="N-ACETYLTRANSFERASE DOMAIN-CONTAINING PROTEIN"/>
    <property type="match status" value="1"/>
</dbReference>
<dbReference type="GO" id="GO:0016747">
    <property type="term" value="F:acyltransferase activity, transferring groups other than amino-acyl groups"/>
    <property type="evidence" value="ECO:0007669"/>
    <property type="project" value="InterPro"/>
</dbReference>
<protein>
    <submittedName>
        <fullName evidence="4">GNAT family N-acetyltransferase</fullName>
    </submittedName>
</protein>
<keyword evidence="2" id="KW-0012">Acyltransferase</keyword>
<dbReference type="InterPro" id="IPR016181">
    <property type="entry name" value="Acyl_CoA_acyltransferase"/>
</dbReference>
<accession>A0A6N9HFP2</accession>
<dbReference type="CDD" id="cd04301">
    <property type="entry name" value="NAT_SF"/>
    <property type="match status" value="1"/>
</dbReference>
<organism evidence="4 5">
    <name type="scientific">Pseudoduganella guangdongensis</name>
    <dbReference type="NCBI Taxonomy" id="2692179"/>
    <lineage>
        <taxon>Bacteria</taxon>
        <taxon>Pseudomonadati</taxon>
        <taxon>Pseudomonadota</taxon>
        <taxon>Betaproteobacteria</taxon>
        <taxon>Burkholderiales</taxon>
        <taxon>Oxalobacteraceae</taxon>
        <taxon>Telluria group</taxon>
        <taxon>Pseudoduganella</taxon>
    </lineage>
</organism>
<dbReference type="InterPro" id="IPR000182">
    <property type="entry name" value="GNAT_dom"/>
</dbReference>
<comment type="caution">
    <text evidence="4">The sequence shown here is derived from an EMBL/GenBank/DDBJ whole genome shotgun (WGS) entry which is preliminary data.</text>
</comment>
<gene>
    <name evidence="4" type="ORF">GTP41_08320</name>
</gene>
<evidence type="ECO:0000256" key="1">
    <source>
        <dbReference type="ARBA" id="ARBA00022679"/>
    </source>
</evidence>
<dbReference type="EMBL" id="WWCJ01000005">
    <property type="protein sequence ID" value="MYN02107.1"/>
    <property type="molecule type" value="Genomic_DNA"/>
</dbReference>
<sequence>MQELENPIWAALNSAQQHFSIAAGAARRYPADVAPFCAVAEEGVPLAAGDLAGIADGSYYFLGAMPTLPPGWSLQPLSGVLQMVYECGPVAPPSGEGIRVLASDDPAMVQLTDIAFPGYFRKRTGEMGKYAGIHDEGGRLVALSGERMDLGHLREVSAVCTHPDFTGRGYARRLVEYIMHGMQQQGVRPMLHVGAANARAQALYRSMGFAATRELPHARLICPR</sequence>
<feature type="domain" description="N-acetyltransferase" evidence="3">
    <location>
        <begin position="96"/>
        <end position="224"/>
    </location>
</feature>
<dbReference type="RefSeq" id="WP_161025110.1">
    <property type="nucleotide sequence ID" value="NZ_WWCJ01000005.1"/>
</dbReference>
<dbReference type="SUPFAM" id="SSF55729">
    <property type="entry name" value="Acyl-CoA N-acyltransferases (Nat)"/>
    <property type="match status" value="1"/>
</dbReference>
<dbReference type="InterPro" id="IPR013653">
    <property type="entry name" value="GCN5-like_dom"/>
</dbReference>
<keyword evidence="1 4" id="KW-0808">Transferase</keyword>
<evidence type="ECO:0000313" key="5">
    <source>
        <dbReference type="Proteomes" id="UP000448575"/>
    </source>
</evidence>
<dbReference type="Gene3D" id="3.40.630.30">
    <property type="match status" value="1"/>
</dbReference>
<dbReference type="PANTHER" id="PTHR43420">
    <property type="entry name" value="ACETYLTRANSFERASE"/>
    <property type="match status" value="1"/>
</dbReference>
<name>A0A6N9HFP2_9BURK</name>
<evidence type="ECO:0000256" key="2">
    <source>
        <dbReference type="ARBA" id="ARBA00023315"/>
    </source>
</evidence>
<dbReference type="PROSITE" id="PS51186">
    <property type="entry name" value="GNAT"/>
    <property type="match status" value="1"/>
</dbReference>
<reference evidence="4 5" key="1">
    <citation type="submission" date="2019-12" db="EMBL/GenBank/DDBJ databases">
        <title>Novel species isolated from a subtropical stream in China.</title>
        <authorList>
            <person name="Lu H."/>
        </authorList>
    </citation>
    <scope>NUCLEOTIDE SEQUENCE [LARGE SCALE GENOMIC DNA]</scope>
    <source>
        <strain evidence="4 5">DS3</strain>
    </source>
</reference>
<dbReference type="InterPro" id="IPR050680">
    <property type="entry name" value="YpeA/RimI_acetyltransf"/>
</dbReference>
<dbReference type="Proteomes" id="UP000448575">
    <property type="component" value="Unassembled WGS sequence"/>
</dbReference>
<dbReference type="Pfam" id="PF08445">
    <property type="entry name" value="FR47"/>
    <property type="match status" value="1"/>
</dbReference>
<evidence type="ECO:0000259" key="3">
    <source>
        <dbReference type="PROSITE" id="PS51186"/>
    </source>
</evidence>
<keyword evidence="5" id="KW-1185">Reference proteome</keyword>
<dbReference type="AlphaFoldDB" id="A0A6N9HFP2"/>